<comment type="caution">
    <text evidence="1">The sequence shown here is derived from an EMBL/GenBank/DDBJ whole genome shotgun (WGS) entry which is preliminary data.</text>
</comment>
<gene>
    <name evidence="1" type="ORF">HPULCUR_010067</name>
</gene>
<proteinExistence type="predicted"/>
<evidence type="ECO:0000313" key="2">
    <source>
        <dbReference type="Proteomes" id="UP001476247"/>
    </source>
</evidence>
<evidence type="ECO:0000313" key="1">
    <source>
        <dbReference type="EMBL" id="GAA5804567.1"/>
    </source>
</evidence>
<keyword evidence="2" id="KW-1185">Reference proteome</keyword>
<sequence>MNNNEKLHFDKGIMRLSAYDPLSNQYETRILTLPELPLLESLETMFDHNGRVLRMTKSCNSKKMNHHHTSNGIPIQPRRCQSNPSLCKQIKQHNVVARSIKPKKGLSNAFHFVATFIQKATSNNKKLQRQNNMICENWWMSSPPISSF</sequence>
<organism evidence="1 2">
    <name type="scientific">Helicostylum pulchrum</name>
    <dbReference type="NCBI Taxonomy" id="562976"/>
    <lineage>
        <taxon>Eukaryota</taxon>
        <taxon>Fungi</taxon>
        <taxon>Fungi incertae sedis</taxon>
        <taxon>Mucoromycota</taxon>
        <taxon>Mucoromycotina</taxon>
        <taxon>Mucoromycetes</taxon>
        <taxon>Mucorales</taxon>
        <taxon>Mucorineae</taxon>
        <taxon>Mucoraceae</taxon>
        <taxon>Helicostylum</taxon>
    </lineage>
</organism>
<accession>A0ABP9YC82</accession>
<dbReference type="EMBL" id="BAABUJ010000036">
    <property type="protein sequence ID" value="GAA5804567.1"/>
    <property type="molecule type" value="Genomic_DNA"/>
</dbReference>
<name>A0ABP9YC82_9FUNG</name>
<dbReference type="Proteomes" id="UP001476247">
    <property type="component" value="Unassembled WGS sequence"/>
</dbReference>
<protein>
    <submittedName>
        <fullName evidence="1">Uncharacterized protein</fullName>
    </submittedName>
</protein>
<reference evidence="1 2" key="1">
    <citation type="submission" date="2024-04" db="EMBL/GenBank/DDBJ databases">
        <title>genome sequences of Mucor flavus KT1a and Helicostylum pulchrum KT1b strains isolation_sourced from the surface of a dry-aged beef.</title>
        <authorList>
            <person name="Toyotome T."/>
            <person name="Hosono M."/>
            <person name="Torimaru M."/>
            <person name="Fukuda K."/>
            <person name="Mikami N."/>
        </authorList>
    </citation>
    <scope>NUCLEOTIDE SEQUENCE [LARGE SCALE GENOMIC DNA]</scope>
    <source>
        <strain evidence="1 2">KT1b</strain>
    </source>
</reference>